<dbReference type="PANTHER" id="PTHR48033">
    <property type="entry name" value="RNA-BINDING (RRM/RBD/RNP MOTIFS) FAMILY PROTEIN"/>
    <property type="match status" value="1"/>
</dbReference>
<proteinExistence type="predicted"/>
<dbReference type="EMBL" id="JABFUD020000020">
    <property type="protein sequence ID" value="KAI5063934.1"/>
    <property type="molecule type" value="Genomic_DNA"/>
</dbReference>
<evidence type="ECO:0000313" key="6">
    <source>
        <dbReference type="EMBL" id="KAI5063934.1"/>
    </source>
</evidence>
<evidence type="ECO:0000256" key="3">
    <source>
        <dbReference type="PROSITE-ProRule" id="PRU00176"/>
    </source>
</evidence>
<dbReference type="InterPro" id="IPR035979">
    <property type="entry name" value="RBD_domain_sf"/>
</dbReference>
<evidence type="ECO:0000259" key="5">
    <source>
        <dbReference type="PROSITE" id="PS50102"/>
    </source>
</evidence>
<dbReference type="AlphaFoldDB" id="A0A9D4U9F2"/>
<sequence length="319" mass="33780">MDNGGDAKKGSRGDRDDKSTSAGKIFIGGLSWETSTEKLTKHFKKYGEIIDSVVMRNRSTRQPRGFGFVTYADPSAIDKVMKDTHLIDGRTVEIKRSIPRESMVKGPRTKKIFVGGLLPSVTEGEFKSYFSQFGKVVENQIMLEHGTGRSRGFGFITFDDEQVVDNLLSEGQTLELGGKQVEIKKAEPKKAADEPDRGYGPPMERVGSGYRSGGYDAYDDGYGRPGGSYGGSYGMRGGGFGDGPYSGGGGYGGGYGGGGMGGYGNSYGGMGYSSYGSGYGGSSFGSSSGYGGGYGPSSSYGSGSTYGRSSARYHPYDRN</sequence>
<dbReference type="GO" id="GO:0010468">
    <property type="term" value="P:regulation of gene expression"/>
    <property type="evidence" value="ECO:0007669"/>
    <property type="project" value="TreeGrafter"/>
</dbReference>
<organism evidence="6 7">
    <name type="scientific">Adiantum capillus-veneris</name>
    <name type="common">Maidenhair fern</name>
    <dbReference type="NCBI Taxonomy" id="13818"/>
    <lineage>
        <taxon>Eukaryota</taxon>
        <taxon>Viridiplantae</taxon>
        <taxon>Streptophyta</taxon>
        <taxon>Embryophyta</taxon>
        <taxon>Tracheophyta</taxon>
        <taxon>Polypodiopsida</taxon>
        <taxon>Polypodiidae</taxon>
        <taxon>Polypodiales</taxon>
        <taxon>Pteridineae</taxon>
        <taxon>Pteridaceae</taxon>
        <taxon>Vittarioideae</taxon>
        <taxon>Adiantum</taxon>
    </lineage>
</organism>
<dbReference type="GO" id="GO:0000785">
    <property type="term" value="C:chromatin"/>
    <property type="evidence" value="ECO:0007669"/>
    <property type="project" value="TreeGrafter"/>
</dbReference>
<dbReference type="Pfam" id="PF00076">
    <property type="entry name" value="RRM_1"/>
    <property type="match status" value="2"/>
</dbReference>
<dbReference type="GO" id="GO:0005654">
    <property type="term" value="C:nucleoplasm"/>
    <property type="evidence" value="ECO:0007669"/>
    <property type="project" value="TreeGrafter"/>
</dbReference>
<reference evidence="6" key="1">
    <citation type="submission" date="2021-01" db="EMBL/GenBank/DDBJ databases">
        <title>Adiantum capillus-veneris genome.</title>
        <authorList>
            <person name="Fang Y."/>
            <person name="Liao Q."/>
        </authorList>
    </citation>
    <scope>NUCLEOTIDE SEQUENCE</scope>
    <source>
        <strain evidence="6">H3</strain>
        <tissue evidence="6">Leaf</tissue>
    </source>
</reference>
<accession>A0A9D4U9F2</accession>
<evidence type="ECO:0000256" key="2">
    <source>
        <dbReference type="ARBA" id="ARBA00023242"/>
    </source>
</evidence>
<feature type="compositionally biased region" description="Basic and acidic residues" evidence="4">
    <location>
        <begin position="185"/>
        <end position="197"/>
    </location>
</feature>
<dbReference type="SMART" id="SM00360">
    <property type="entry name" value="RRM"/>
    <property type="match status" value="2"/>
</dbReference>
<keyword evidence="2" id="KW-0539">Nucleus</keyword>
<feature type="compositionally biased region" description="Basic and acidic residues" evidence="4">
    <location>
        <begin position="1"/>
        <end position="19"/>
    </location>
</feature>
<dbReference type="PANTHER" id="PTHR48033:SF10">
    <property type="entry name" value="RNA-BINDING PROTEIN SQUID"/>
    <property type="match status" value="1"/>
</dbReference>
<gene>
    <name evidence="6" type="ORF">GOP47_0020604</name>
</gene>
<keyword evidence="3" id="KW-0694">RNA-binding</keyword>
<dbReference type="FunFam" id="3.30.70.330:FF:000051">
    <property type="entry name" value="Heterogeneous nuclear ribonucleoprotein 1"/>
    <property type="match status" value="1"/>
</dbReference>
<dbReference type="InterPro" id="IPR000504">
    <property type="entry name" value="RRM_dom"/>
</dbReference>
<dbReference type="OrthoDB" id="1875751at2759"/>
<dbReference type="Gene3D" id="3.30.70.330">
    <property type="match status" value="2"/>
</dbReference>
<comment type="caution">
    <text evidence="6">The sequence shown here is derived from an EMBL/GenBank/DDBJ whole genome shotgun (WGS) entry which is preliminary data.</text>
</comment>
<dbReference type="Proteomes" id="UP000886520">
    <property type="component" value="Chromosome 20"/>
</dbReference>
<protein>
    <recommendedName>
        <fullName evidence="5">RRM domain-containing protein</fullName>
    </recommendedName>
</protein>
<dbReference type="InterPro" id="IPR012677">
    <property type="entry name" value="Nucleotide-bd_a/b_plait_sf"/>
</dbReference>
<feature type="region of interest" description="Disordered" evidence="4">
    <location>
        <begin position="298"/>
        <end position="319"/>
    </location>
</feature>
<dbReference type="PROSITE" id="PS50102">
    <property type="entry name" value="RRM"/>
    <property type="match status" value="2"/>
</dbReference>
<keyword evidence="7" id="KW-1185">Reference proteome</keyword>
<evidence type="ECO:0000256" key="4">
    <source>
        <dbReference type="SAM" id="MobiDB-lite"/>
    </source>
</evidence>
<evidence type="ECO:0000256" key="1">
    <source>
        <dbReference type="ARBA" id="ARBA00004123"/>
    </source>
</evidence>
<name>A0A9D4U9F2_ADICA</name>
<dbReference type="SUPFAM" id="SSF54928">
    <property type="entry name" value="RNA-binding domain, RBD"/>
    <property type="match status" value="2"/>
</dbReference>
<feature type="region of interest" description="Disordered" evidence="4">
    <location>
        <begin position="1"/>
        <end position="20"/>
    </location>
</feature>
<feature type="domain" description="RRM" evidence="5">
    <location>
        <begin position="23"/>
        <end position="99"/>
    </location>
</feature>
<feature type="compositionally biased region" description="Low complexity" evidence="4">
    <location>
        <begin position="298"/>
        <end position="310"/>
    </location>
</feature>
<comment type="subcellular location">
    <subcellularLocation>
        <location evidence="1">Nucleus</location>
    </subcellularLocation>
</comment>
<feature type="domain" description="RRM" evidence="5">
    <location>
        <begin position="110"/>
        <end position="188"/>
    </location>
</feature>
<dbReference type="GO" id="GO:0003723">
    <property type="term" value="F:RNA binding"/>
    <property type="evidence" value="ECO:0007669"/>
    <property type="project" value="UniProtKB-UniRule"/>
</dbReference>
<feature type="region of interest" description="Disordered" evidence="4">
    <location>
        <begin position="185"/>
        <end position="206"/>
    </location>
</feature>
<evidence type="ECO:0000313" key="7">
    <source>
        <dbReference type="Proteomes" id="UP000886520"/>
    </source>
</evidence>